<evidence type="ECO:0000256" key="6">
    <source>
        <dbReference type="ARBA" id="ARBA00023065"/>
    </source>
</evidence>
<dbReference type="PANTHER" id="PTHR11629:SF63">
    <property type="entry name" value="V-TYPE PROTON ATPASE SUBUNIT A"/>
    <property type="match status" value="1"/>
</dbReference>
<sequence>METAEAPPTYHKTNKFTRGFQNIVDAYGIATYREINPGINKALWFYFTFIIFNTLYQLCYSAPYTMISFPFLFAVMFGDLGHGTIMLLAALFFILKEKQLEAARIKDEVVMEKW</sequence>
<dbReference type="GO" id="GO:0051117">
    <property type="term" value="F:ATPase binding"/>
    <property type="evidence" value="ECO:0007669"/>
    <property type="project" value="TreeGrafter"/>
</dbReference>
<protein>
    <recommendedName>
        <fullName evidence="8">V-type proton ATPase subunit a</fullName>
    </recommendedName>
</protein>
<evidence type="ECO:0000256" key="2">
    <source>
        <dbReference type="ARBA" id="ARBA00009904"/>
    </source>
</evidence>
<evidence type="ECO:0000256" key="5">
    <source>
        <dbReference type="ARBA" id="ARBA00022989"/>
    </source>
</evidence>
<evidence type="ECO:0000313" key="10">
    <source>
        <dbReference type="Proteomes" id="UP000270094"/>
    </source>
</evidence>
<feature type="transmembrane region" description="Helical" evidence="8">
    <location>
        <begin position="43"/>
        <end position="63"/>
    </location>
</feature>
<dbReference type="GO" id="GO:0033179">
    <property type="term" value="C:proton-transporting V-type ATPase, V0 domain"/>
    <property type="evidence" value="ECO:0007669"/>
    <property type="project" value="InterPro"/>
</dbReference>
<keyword evidence="3 8" id="KW-0813">Transport</keyword>
<evidence type="ECO:0000256" key="4">
    <source>
        <dbReference type="ARBA" id="ARBA00022692"/>
    </source>
</evidence>
<dbReference type="AlphaFoldDB" id="A0A3P7J3D5"/>
<gene>
    <name evidence="9" type="ORF">SVUK_LOCUS9197</name>
</gene>
<dbReference type="Pfam" id="PF01496">
    <property type="entry name" value="V_ATPase_I"/>
    <property type="match status" value="2"/>
</dbReference>
<name>A0A3P7J3D5_STRVU</name>
<comment type="caution">
    <text evidence="8">Lacks conserved residue(s) required for the propagation of feature annotation.</text>
</comment>
<dbReference type="GO" id="GO:0046961">
    <property type="term" value="F:proton-transporting ATPase activity, rotational mechanism"/>
    <property type="evidence" value="ECO:0007669"/>
    <property type="project" value="InterPro"/>
</dbReference>
<keyword evidence="5 8" id="KW-1133">Transmembrane helix</keyword>
<dbReference type="OrthoDB" id="5841390at2759"/>
<evidence type="ECO:0000256" key="8">
    <source>
        <dbReference type="RuleBase" id="RU361189"/>
    </source>
</evidence>
<dbReference type="EMBL" id="UYYB01034646">
    <property type="protein sequence ID" value="VDM74199.1"/>
    <property type="molecule type" value="Genomic_DNA"/>
</dbReference>
<feature type="transmembrane region" description="Helical" evidence="8">
    <location>
        <begin position="69"/>
        <end position="95"/>
    </location>
</feature>
<dbReference type="InterPro" id="IPR002490">
    <property type="entry name" value="V-ATPase_116kDa_su"/>
</dbReference>
<dbReference type="PANTHER" id="PTHR11629">
    <property type="entry name" value="VACUOLAR PROTON ATPASES"/>
    <property type="match status" value="1"/>
</dbReference>
<accession>A0A3P7J3D5</accession>
<evidence type="ECO:0000313" key="9">
    <source>
        <dbReference type="EMBL" id="VDM74199.1"/>
    </source>
</evidence>
<comment type="subcellular location">
    <subcellularLocation>
        <location evidence="1">Membrane</location>
        <topology evidence="1">Multi-pass membrane protein</topology>
    </subcellularLocation>
</comment>
<keyword evidence="8" id="KW-0375">Hydrogen ion transport</keyword>
<proteinExistence type="inferred from homology"/>
<keyword evidence="4 8" id="KW-0812">Transmembrane</keyword>
<organism evidence="9 10">
    <name type="scientific">Strongylus vulgaris</name>
    <name type="common">Blood worm</name>
    <dbReference type="NCBI Taxonomy" id="40348"/>
    <lineage>
        <taxon>Eukaryota</taxon>
        <taxon>Metazoa</taxon>
        <taxon>Ecdysozoa</taxon>
        <taxon>Nematoda</taxon>
        <taxon>Chromadorea</taxon>
        <taxon>Rhabditida</taxon>
        <taxon>Rhabditina</taxon>
        <taxon>Rhabditomorpha</taxon>
        <taxon>Strongyloidea</taxon>
        <taxon>Strongylidae</taxon>
        <taxon>Strongylus</taxon>
    </lineage>
</organism>
<dbReference type="GO" id="GO:0007035">
    <property type="term" value="P:vacuolar acidification"/>
    <property type="evidence" value="ECO:0007669"/>
    <property type="project" value="TreeGrafter"/>
</dbReference>
<keyword evidence="10" id="KW-1185">Reference proteome</keyword>
<keyword evidence="6 8" id="KW-0406">Ion transport</keyword>
<comment type="function">
    <text evidence="8">Essential component of the vacuolar proton pump (V-ATPase), a multimeric enzyme that catalyzes the translocation of protons across the membranes. Required for assembly and activity of the V-ATPase.</text>
</comment>
<evidence type="ECO:0000256" key="1">
    <source>
        <dbReference type="ARBA" id="ARBA00004141"/>
    </source>
</evidence>
<evidence type="ECO:0000256" key="3">
    <source>
        <dbReference type="ARBA" id="ARBA00022448"/>
    </source>
</evidence>
<comment type="similarity">
    <text evidence="2 8">Belongs to the V-ATPase 116 kDa subunit family.</text>
</comment>
<dbReference type="GO" id="GO:0005886">
    <property type="term" value="C:plasma membrane"/>
    <property type="evidence" value="ECO:0007669"/>
    <property type="project" value="TreeGrafter"/>
</dbReference>
<keyword evidence="7 8" id="KW-0472">Membrane</keyword>
<dbReference type="GO" id="GO:0016471">
    <property type="term" value="C:vacuolar proton-transporting V-type ATPase complex"/>
    <property type="evidence" value="ECO:0007669"/>
    <property type="project" value="TreeGrafter"/>
</dbReference>
<dbReference type="Proteomes" id="UP000270094">
    <property type="component" value="Unassembled WGS sequence"/>
</dbReference>
<evidence type="ECO:0000256" key="7">
    <source>
        <dbReference type="ARBA" id="ARBA00023136"/>
    </source>
</evidence>
<reference evidence="9 10" key="1">
    <citation type="submission" date="2018-11" db="EMBL/GenBank/DDBJ databases">
        <authorList>
            <consortium name="Pathogen Informatics"/>
        </authorList>
    </citation>
    <scope>NUCLEOTIDE SEQUENCE [LARGE SCALE GENOMIC DNA]</scope>
</reference>